<sequence length="38" mass="4505">MWKIKSQVCLKMELKKCIPVKEYTLSAFIKLAELVFED</sequence>
<comment type="caution">
    <text evidence="1">The sequence shown here is derived from an EMBL/GenBank/DDBJ whole genome shotgun (WGS) entry which is preliminary data.</text>
</comment>
<protein>
    <submittedName>
        <fullName evidence="1">Uncharacterized protein</fullName>
    </submittedName>
</protein>
<dbReference type="EMBL" id="JXRR01000011">
    <property type="protein sequence ID" value="KIL48640.1"/>
    <property type="molecule type" value="Genomic_DNA"/>
</dbReference>
<evidence type="ECO:0000313" key="2">
    <source>
        <dbReference type="Proteomes" id="UP000031972"/>
    </source>
</evidence>
<gene>
    <name evidence="1" type="ORF">KR50_12250</name>
</gene>
<dbReference type="AlphaFoldDB" id="A0A0C2REG5"/>
<organism evidence="1 2">
    <name type="scientific">Jeotgalibacillus campisalis</name>
    <dbReference type="NCBI Taxonomy" id="220754"/>
    <lineage>
        <taxon>Bacteria</taxon>
        <taxon>Bacillati</taxon>
        <taxon>Bacillota</taxon>
        <taxon>Bacilli</taxon>
        <taxon>Bacillales</taxon>
        <taxon>Caryophanaceae</taxon>
        <taxon>Jeotgalibacillus</taxon>
    </lineage>
</organism>
<proteinExistence type="predicted"/>
<keyword evidence="2" id="KW-1185">Reference proteome</keyword>
<evidence type="ECO:0000313" key="1">
    <source>
        <dbReference type="EMBL" id="KIL48640.1"/>
    </source>
</evidence>
<dbReference type="PATRIC" id="fig|220754.4.peg.1248"/>
<reference evidence="1 2" key="1">
    <citation type="submission" date="2015-01" db="EMBL/GenBank/DDBJ databases">
        <title>Jeotgalibacillus campisalis genome sequencing.</title>
        <authorList>
            <person name="Goh K.M."/>
            <person name="Chan K.-G."/>
            <person name="Yaakop A.S."/>
            <person name="Ee R."/>
            <person name="Gan H.M."/>
            <person name="Chan C.S."/>
        </authorList>
    </citation>
    <scope>NUCLEOTIDE SEQUENCE [LARGE SCALE GENOMIC DNA]</scope>
    <source>
        <strain evidence="1 2">SF-57</strain>
    </source>
</reference>
<name>A0A0C2REG5_9BACL</name>
<dbReference type="Proteomes" id="UP000031972">
    <property type="component" value="Unassembled WGS sequence"/>
</dbReference>
<accession>A0A0C2REG5</accession>